<dbReference type="EMBL" id="SPHZ02000006">
    <property type="protein sequence ID" value="KAF0911739.1"/>
    <property type="molecule type" value="Genomic_DNA"/>
</dbReference>
<dbReference type="AlphaFoldDB" id="A0A6G1DH35"/>
<accession>A0A6G1DH35</accession>
<evidence type="ECO:0000313" key="2">
    <source>
        <dbReference type="EMBL" id="KAF0911739.1"/>
    </source>
</evidence>
<feature type="region of interest" description="Disordered" evidence="1">
    <location>
        <begin position="1"/>
        <end position="51"/>
    </location>
</feature>
<proteinExistence type="predicted"/>
<sequence length="81" mass="8605">MHGGASRVAPMATTDATATRPNWADAGATARRRGRHQGTRAMAAKRLKPGNSRAALQTATAHGNTNALCWDHHHRSIIPDA</sequence>
<evidence type="ECO:0000256" key="1">
    <source>
        <dbReference type="SAM" id="MobiDB-lite"/>
    </source>
</evidence>
<comment type="caution">
    <text evidence="2">The sequence shown here is derived from an EMBL/GenBank/DDBJ whole genome shotgun (WGS) entry which is preliminary data.</text>
</comment>
<organism evidence="2 3">
    <name type="scientific">Oryza meyeriana var. granulata</name>
    <dbReference type="NCBI Taxonomy" id="110450"/>
    <lineage>
        <taxon>Eukaryota</taxon>
        <taxon>Viridiplantae</taxon>
        <taxon>Streptophyta</taxon>
        <taxon>Embryophyta</taxon>
        <taxon>Tracheophyta</taxon>
        <taxon>Spermatophyta</taxon>
        <taxon>Magnoliopsida</taxon>
        <taxon>Liliopsida</taxon>
        <taxon>Poales</taxon>
        <taxon>Poaceae</taxon>
        <taxon>BOP clade</taxon>
        <taxon>Oryzoideae</taxon>
        <taxon>Oryzeae</taxon>
        <taxon>Oryzinae</taxon>
        <taxon>Oryza</taxon>
        <taxon>Oryza meyeriana</taxon>
    </lineage>
</organism>
<feature type="compositionally biased region" description="Basic residues" evidence="1">
    <location>
        <begin position="30"/>
        <end position="48"/>
    </location>
</feature>
<dbReference type="Proteomes" id="UP000479710">
    <property type="component" value="Unassembled WGS sequence"/>
</dbReference>
<gene>
    <name evidence="2" type="ORF">E2562_011735</name>
</gene>
<protein>
    <submittedName>
        <fullName evidence="2">Uncharacterized protein</fullName>
    </submittedName>
</protein>
<evidence type="ECO:0000313" key="3">
    <source>
        <dbReference type="Proteomes" id="UP000479710"/>
    </source>
</evidence>
<name>A0A6G1DH35_9ORYZ</name>
<keyword evidence="3" id="KW-1185">Reference proteome</keyword>
<reference evidence="2 3" key="1">
    <citation type="submission" date="2019-11" db="EMBL/GenBank/DDBJ databases">
        <title>Whole genome sequence of Oryza granulata.</title>
        <authorList>
            <person name="Li W."/>
        </authorList>
    </citation>
    <scope>NUCLEOTIDE SEQUENCE [LARGE SCALE GENOMIC DNA]</scope>
    <source>
        <strain evidence="3">cv. Menghai</strain>
        <tissue evidence="2">Leaf</tissue>
    </source>
</reference>